<dbReference type="PANTHER" id="PTHR43289:SF6">
    <property type="entry name" value="SERINE_THREONINE-PROTEIN KINASE NEKL-3"/>
    <property type="match status" value="1"/>
</dbReference>
<feature type="region of interest" description="Disordered" evidence="5">
    <location>
        <begin position="354"/>
        <end position="400"/>
    </location>
</feature>
<dbReference type="AlphaFoldDB" id="E7C5B2"/>
<evidence type="ECO:0000256" key="5">
    <source>
        <dbReference type="SAM" id="MobiDB-lite"/>
    </source>
</evidence>
<keyword evidence="6" id="KW-1133">Transmembrane helix</keyword>
<dbReference type="Pfam" id="PF00069">
    <property type="entry name" value="Pkinase"/>
    <property type="match status" value="1"/>
</dbReference>
<accession>E7C5B2</accession>
<keyword evidence="4" id="KW-0067">ATP-binding</keyword>
<dbReference type="CDD" id="cd14014">
    <property type="entry name" value="STKc_PknB_like"/>
    <property type="match status" value="1"/>
</dbReference>
<dbReference type="EMBL" id="GU567992">
    <property type="protein sequence ID" value="ADI22636.1"/>
    <property type="molecule type" value="Genomic_DNA"/>
</dbReference>
<dbReference type="GO" id="GO:0004674">
    <property type="term" value="F:protein serine/threonine kinase activity"/>
    <property type="evidence" value="ECO:0007669"/>
    <property type="project" value="UniProtKB-KW"/>
</dbReference>
<feature type="domain" description="Protein kinase" evidence="7">
    <location>
        <begin position="27"/>
        <end position="268"/>
    </location>
</feature>
<dbReference type="PROSITE" id="PS50041">
    <property type="entry name" value="C_TYPE_LECTIN_2"/>
    <property type="match status" value="1"/>
</dbReference>
<evidence type="ECO:0000256" key="2">
    <source>
        <dbReference type="ARBA" id="ARBA00022741"/>
    </source>
</evidence>
<dbReference type="Gene3D" id="3.30.200.20">
    <property type="entry name" value="Phosphorylase Kinase, domain 1"/>
    <property type="match status" value="1"/>
</dbReference>
<evidence type="ECO:0000259" key="8">
    <source>
        <dbReference type="PROSITE" id="PS50041"/>
    </source>
</evidence>
<keyword evidence="1" id="KW-0808">Transferase</keyword>
<organism evidence="9">
    <name type="scientific">uncultured verrucomicrobium HF0500_18J03</name>
    <dbReference type="NCBI Taxonomy" id="723599"/>
    <lineage>
        <taxon>Bacteria</taxon>
        <taxon>Pseudomonadati</taxon>
        <taxon>Verrucomicrobiota</taxon>
        <taxon>environmental samples</taxon>
    </lineage>
</organism>
<reference evidence="9" key="1">
    <citation type="submission" date="2010-01" db="EMBL/GenBank/DDBJ databases">
        <title>Genome fragments of uncultured bacteria from the North Pacific subtropical Gyre.</title>
        <authorList>
            <person name="Pham V.D."/>
            <person name="Delong E.F."/>
        </authorList>
    </citation>
    <scope>NUCLEOTIDE SEQUENCE</scope>
</reference>
<evidence type="ECO:0000256" key="4">
    <source>
        <dbReference type="ARBA" id="ARBA00022840"/>
    </source>
</evidence>
<feature type="compositionally biased region" description="Basic and acidic residues" evidence="5">
    <location>
        <begin position="354"/>
        <end position="372"/>
    </location>
</feature>
<protein>
    <submittedName>
        <fullName evidence="9">Serine/threonine protein kinase</fullName>
    </submittedName>
</protein>
<evidence type="ECO:0000256" key="3">
    <source>
        <dbReference type="ARBA" id="ARBA00022777"/>
    </source>
</evidence>
<dbReference type="InterPro" id="IPR001304">
    <property type="entry name" value="C-type_lectin-like"/>
</dbReference>
<keyword evidence="2" id="KW-0547">Nucleotide-binding</keyword>
<dbReference type="SUPFAM" id="SSF56436">
    <property type="entry name" value="C-type lectin-like"/>
    <property type="match status" value="2"/>
</dbReference>
<evidence type="ECO:0000259" key="7">
    <source>
        <dbReference type="PROSITE" id="PS50011"/>
    </source>
</evidence>
<dbReference type="InterPro" id="IPR000719">
    <property type="entry name" value="Prot_kinase_dom"/>
</dbReference>
<dbReference type="SMART" id="SM00034">
    <property type="entry name" value="CLECT"/>
    <property type="match status" value="2"/>
</dbReference>
<dbReference type="PANTHER" id="PTHR43289">
    <property type="entry name" value="MITOGEN-ACTIVATED PROTEIN KINASE KINASE KINASE 20-RELATED"/>
    <property type="match status" value="1"/>
</dbReference>
<sequence length="854" mass="94560">MADQHRAADDALGTPKPEELNALLPAYEVKQLVARGSMGAVYLGRQKSLDRDIALKVLPRKFGSDPVFRASFEEEARTMARLRHPNLIEVHDFGEIKGYLYLIMDFVDGKSLHHSARGRAIAQKTAAQVVLSICKGLAQAHKAGIAHRDLKPSNILIGSNREPRIGDFGLVGHSNGTEDCASPQYSSPEAMQDPSKANERSDVYSVGVILYELLTGELPGESYAPPSRTRAQKVDARFDKIVRRAMHPAPGMRFASAGAMARELEPLLDHLDDEGGSSLLSDRSNEPAAVLQTSDEGEESHERAVQQNETLAAMAATESRRYDRLIVAKILIIAILLMALLYVWSAYNRRKEESERRTEMAEKLKGANDSKGGKNPWANLTNKPLTNKPQQPAPPQPREWTLGNLQDRLLRGERSRFPEGTWDLPDRKVYFVGSAMSWGDASKFAEAHGAHLATVRNEEERAALISRLPEGKTTWLGGGMTGAKSWGWVDGTTSALSKPVEATGRYLNMSGGGTIRALAGKTSHPFFLQWHLDGRNPGSFNAQLQRFNLSIDQRLPAFPPGTVTSGERHYLVVERRLGWEKARDLAREANGHLAIPGNQAEHDYLGRVLTTCLKENMAAWLGGYYTGDSWRWVTKEPWSFTAWSPPPARGLDPGATSLCFTVGEAAGWDNMDPALELPALVIEWSKDQFAGATPPPGDPGSWTKLRNQCTVNLTSTRERFLKLLKNNGTAMKTALENWYNALALQDRGRLSIEFQQARAKVAQDGRISEEGRFPPLPAEIGPVCNAHLREQRKLDQEYAEVMETARKTYVQKLGIILAEAQRERRFAGVIEIENELEAVDDIQSFVIHFKVAGT</sequence>
<feature type="domain" description="C-type lectin" evidence="8">
    <location>
        <begin position="565"/>
        <end position="670"/>
    </location>
</feature>
<proteinExistence type="predicted"/>
<dbReference type="InterPro" id="IPR011009">
    <property type="entry name" value="Kinase-like_dom_sf"/>
</dbReference>
<feature type="transmembrane region" description="Helical" evidence="6">
    <location>
        <begin position="326"/>
        <end position="347"/>
    </location>
</feature>
<dbReference type="SUPFAM" id="SSF56112">
    <property type="entry name" value="Protein kinase-like (PK-like)"/>
    <property type="match status" value="1"/>
</dbReference>
<dbReference type="Gene3D" id="3.10.100.10">
    <property type="entry name" value="Mannose-Binding Protein A, subunit A"/>
    <property type="match status" value="2"/>
</dbReference>
<dbReference type="CDD" id="cd00037">
    <property type="entry name" value="CLECT"/>
    <property type="match status" value="1"/>
</dbReference>
<evidence type="ECO:0000313" key="9">
    <source>
        <dbReference type="EMBL" id="ADI22636.1"/>
    </source>
</evidence>
<keyword evidence="6" id="KW-0812">Transmembrane</keyword>
<dbReference type="PROSITE" id="PS50011">
    <property type="entry name" value="PROTEIN_KINASE_DOM"/>
    <property type="match status" value="1"/>
</dbReference>
<dbReference type="Pfam" id="PF00059">
    <property type="entry name" value="Lectin_C"/>
    <property type="match status" value="1"/>
</dbReference>
<dbReference type="PROSITE" id="PS00108">
    <property type="entry name" value="PROTEIN_KINASE_ST"/>
    <property type="match status" value="1"/>
</dbReference>
<keyword evidence="9" id="KW-0723">Serine/threonine-protein kinase</keyword>
<dbReference type="InterPro" id="IPR016186">
    <property type="entry name" value="C-type_lectin-like/link_sf"/>
</dbReference>
<evidence type="ECO:0000256" key="1">
    <source>
        <dbReference type="ARBA" id="ARBA00022679"/>
    </source>
</evidence>
<name>E7C5B2_9BACT</name>
<keyword evidence="3 9" id="KW-0418">Kinase</keyword>
<dbReference type="Gene3D" id="1.10.510.10">
    <property type="entry name" value="Transferase(Phosphotransferase) domain 1"/>
    <property type="match status" value="1"/>
</dbReference>
<dbReference type="GO" id="GO:0005524">
    <property type="term" value="F:ATP binding"/>
    <property type="evidence" value="ECO:0007669"/>
    <property type="project" value="UniProtKB-KW"/>
</dbReference>
<dbReference type="SMART" id="SM00220">
    <property type="entry name" value="S_TKc"/>
    <property type="match status" value="1"/>
</dbReference>
<keyword evidence="6" id="KW-0472">Membrane</keyword>
<feature type="compositionally biased region" description="Polar residues" evidence="5">
    <location>
        <begin position="378"/>
        <end position="390"/>
    </location>
</feature>
<evidence type="ECO:0000256" key="6">
    <source>
        <dbReference type="SAM" id="Phobius"/>
    </source>
</evidence>
<feature type="region of interest" description="Disordered" evidence="5">
    <location>
        <begin position="271"/>
        <end position="305"/>
    </location>
</feature>
<dbReference type="InterPro" id="IPR008271">
    <property type="entry name" value="Ser/Thr_kinase_AS"/>
</dbReference>
<dbReference type="InterPro" id="IPR016187">
    <property type="entry name" value="CTDL_fold"/>
</dbReference>